<reference evidence="3" key="1">
    <citation type="journal article" date="2019" name="Int. J. Syst. Evol. Microbiol.">
        <title>The Global Catalogue of Microorganisms (GCM) 10K type strain sequencing project: providing services to taxonomists for standard genome sequencing and annotation.</title>
        <authorList>
            <consortium name="The Broad Institute Genomics Platform"/>
            <consortium name="The Broad Institute Genome Sequencing Center for Infectious Disease"/>
            <person name="Wu L."/>
            <person name="Ma J."/>
        </authorList>
    </citation>
    <scope>NUCLEOTIDE SEQUENCE [LARGE SCALE GENOMIC DNA]</scope>
    <source>
        <strain evidence="3">JCM 12149</strain>
    </source>
</reference>
<comment type="caution">
    <text evidence="2">The sequence shown here is derived from an EMBL/GenBank/DDBJ whole genome shotgun (WGS) entry which is preliminary data.</text>
</comment>
<evidence type="ECO:0000313" key="2">
    <source>
        <dbReference type="EMBL" id="GAA0434631.1"/>
    </source>
</evidence>
<evidence type="ECO:0000313" key="3">
    <source>
        <dbReference type="Proteomes" id="UP001501459"/>
    </source>
</evidence>
<accession>A0ABP3IZE9</accession>
<evidence type="ECO:0008006" key="4">
    <source>
        <dbReference type="Google" id="ProtNLM"/>
    </source>
</evidence>
<keyword evidence="3" id="KW-1185">Reference proteome</keyword>
<sequence>MSLVYAGILLCAAAFTIVAVFASVALKRAANTMESFTTTLGDVEQKMNHITPELQKMLKETGRTTDDLNDKLAATNGLFDSLDRMGHAVHTCNRLLQTKTNKLSVFRSPQFVNKLTETLKWGGVVNQIYNRWKNGQKGSNTNRNEQKTGNEG</sequence>
<dbReference type="Proteomes" id="UP001501459">
    <property type="component" value="Unassembled WGS sequence"/>
</dbReference>
<dbReference type="EMBL" id="BAAADM010000021">
    <property type="protein sequence ID" value="GAA0434631.1"/>
    <property type="molecule type" value="Genomic_DNA"/>
</dbReference>
<dbReference type="RefSeq" id="WP_343751462.1">
    <property type="nucleotide sequence ID" value="NZ_BAAADM010000021.1"/>
</dbReference>
<dbReference type="PANTHER" id="PTHR40070">
    <property type="entry name" value="UPF0478 PROTEIN YTXG"/>
    <property type="match status" value="1"/>
</dbReference>
<dbReference type="Pfam" id="PF06103">
    <property type="entry name" value="DUF948"/>
    <property type="match status" value="1"/>
</dbReference>
<gene>
    <name evidence="2" type="ORF">GCM10008983_09040</name>
</gene>
<evidence type="ECO:0000256" key="1">
    <source>
        <dbReference type="SAM" id="MobiDB-lite"/>
    </source>
</evidence>
<dbReference type="InterPro" id="IPR009293">
    <property type="entry name" value="UPF0478"/>
</dbReference>
<proteinExistence type="predicted"/>
<name>A0ABP3IZE9_9BACI</name>
<dbReference type="PANTHER" id="PTHR40070:SF1">
    <property type="entry name" value="UPF0478 PROTEIN YTXG"/>
    <property type="match status" value="1"/>
</dbReference>
<protein>
    <recommendedName>
        <fullName evidence="4">DUF948 domain-containing protein</fullName>
    </recommendedName>
</protein>
<organism evidence="2 3">
    <name type="scientific">Lentibacillus halophilus</name>
    <dbReference type="NCBI Taxonomy" id="295065"/>
    <lineage>
        <taxon>Bacteria</taxon>
        <taxon>Bacillati</taxon>
        <taxon>Bacillota</taxon>
        <taxon>Bacilli</taxon>
        <taxon>Bacillales</taxon>
        <taxon>Bacillaceae</taxon>
        <taxon>Lentibacillus</taxon>
    </lineage>
</organism>
<feature type="region of interest" description="Disordered" evidence="1">
    <location>
        <begin position="133"/>
        <end position="152"/>
    </location>
</feature>